<keyword evidence="2" id="KW-0479">Metal-binding</keyword>
<dbReference type="InterPro" id="IPR027443">
    <property type="entry name" value="IPNS-like_sf"/>
</dbReference>
<dbReference type="EMBL" id="NJEU01000585">
    <property type="protein sequence ID" value="PHH72421.1"/>
    <property type="molecule type" value="Genomic_DNA"/>
</dbReference>
<evidence type="ECO:0000313" key="4">
    <source>
        <dbReference type="EMBL" id="PHH72421.1"/>
    </source>
</evidence>
<keyword evidence="2" id="KW-0408">Iron</keyword>
<dbReference type="Proteomes" id="UP000224854">
    <property type="component" value="Unassembled WGS sequence"/>
</dbReference>
<keyword evidence="5" id="KW-1185">Reference proteome</keyword>
<dbReference type="Pfam" id="PF14226">
    <property type="entry name" value="DIOX_N"/>
    <property type="match status" value="1"/>
</dbReference>
<feature type="domain" description="Fe2OG dioxygenase" evidence="3">
    <location>
        <begin position="177"/>
        <end position="288"/>
    </location>
</feature>
<dbReference type="OrthoDB" id="288590at2759"/>
<evidence type="ECO:0000259" key="3">
    <source>
        <dbReference type="PROSITE" id="PS51471"/>
    </source>
</evidence>
<organism evidence="4 5">
    <name type="scientific">Ophiocordyceps australis</name>
    <dbReference type="NCBI Taxonomy" id="1399860"/>
    <lineage>
        <taxon>Eukaryota</taxon>
        <taxon>Fungi</taxon>
        <taxon>Dikarya</taxon>
        <taxon>Ascomycota</taxon>
        <taxon>Pezizomycotina</taxon>
        <taxon>Sordariomycetes</taxon>
        <taxon>Hypocreomycetidae</taxon>
        <taxon>Hypocreales</taxon>
        <taxon>Ophiocordycipitaceae</taxon>
        <taxon>Ophiocordyceps</taxon>
    </lineage>
</organism>
<dbReference type="GO" id="GO:0016491">
    <property type="term" value="F:oxidoreductase activity"/>
    <property type="evidence" value="ECO:0007669"/>
    <property type="project" value="UniProtKB-KW"/>
</dbReference>
<comment type="similarity">
    <text evidence="1 2">Belongs to the iron/ascorbate-dependent oxidoreductase family.</text>
</comment>
<evidence type="ECO:0000313" key="5">
    <source>
        <dbReference type="Proteomes" id="UP000224854"/>
    </source>
</evidence>
<dbReference type="GO" id="GO:0046872">
    <property type="term" value="F:metal ion binding"/>
    <property type="evidence" value="ECO:0007669"/>
    <property type="project" value="UniProtKB-KW"/>
</dbReference>
<proteinExistence type="inferred from homology"/>
<dbReference type="GO" id="GO:0044283">
    <property type="term" value="P:small molecule biosynthetic process"/>
    <property type="evidence" value="ECO:0007669"/>
    <property type="project" value="UniProtKB-ARBA"/>
</dbReference>
<dbReference type="Pfam" id="PF03171">
    <property type="entry name" value="2OG-FeII_Oxy"/>
    <property type="match status" value="1"/>
</dbReference>
<dbReference type="PANTHER" id="PTHR47990">
    <property type="entry name" value="2-OXOGLUTARATE (2OG) AND FE(II)-DEPENDENT OXYGENASE SUPERFAMILY PROTEIN-RELATED"/>
    <property type="match status" value="1"/>
</dbReference>
<dbReference type="InterPro" id="IPR050231">
    <property type="entry name" value="Iron_ascorbate_oxido_reductase"/>
</dbReference>
<sequence length="326" mass="37224">MTILTPSSAGIVRTLDFAEFFAHDAGTRNKFCQELVGCLSNVGFVKLLNHGFDREYINQVFQWNRRFFSLPIAAKSKAAHPPEANPHRGYSYVGQEKLSMVKDFEKGVREPESFDQGPAYDELYQNRWPDESDLPGFREFMESFYEDCHRVHQRILQALAVGLGLDSMFLQDLCNRNTAELRLNHYPLYDASQVRPGAKRISEHTDFGTITMLFQDSVGGLEVEDQGMPGHYLPVPCDDTSEMVLNIGDCLQRWTNGKFLSTSHRVILPDGINARVEERYSVAYFGKPNRLQNVGVLPIFVREGETAKYGDITAWEYNQEKLILTY</sequence>
<dbReference type="InterPro" id="IPR044861">
    <property type="entry name" value="IPNS-like_FE2OG_OXY"/>
</dbReference>
<accession>A0A2C5YZS6</accession>
<dbReference type="InterPro" id="IPR005123">
    <property type="entry name" value="Oxoglu/Fe-dep_dioxygenase_dom"/>
</dbReference>
<reference evidence="4 5" key="1">
    <citation type="submission" date="2017-06" db="EMBL/GenBank/DDBJ databases">
        <title>Ant-infecting Ophiocordyceps genomes reveal a high diversity of potential behavioral manipulation genes and a possible major role for enterotoxins.</title>
        <authorList>
            <person name="De Bekker C."/>
            <person name="Evans H.C."/>
            <person name="Brachmann A."/>
            <person name="Hughes D.P."/>
        </authorList>
    </citation>
    <scope>NUCLEOTIDE SEQUENCE [LARGE SCALE GENOMIC DNA]</scope>
    <source>
        <strain evidence="4 5">1348a</strain>
    </source>
</reference>
<evidence type="ECO:0000256" key="2">
    <source>
        <dbReference type="RuleBase" id="RU003682"/>
    </source>
</evidence>
<protein>
    <recommendedName>
        <fullName evidence="3">Fe2OG dioxygenase domain-containing protein</fullName>
    </recommendedName>
</protein>
<dbReference type="Gene3D" id="2.60.120.330">
    <property type="entry name" value="B-lactam Antibiotic, Isopenicillin N Synthase, Chain"/>
    <property type="match status" value="1"/>
</dbReference>
<comment type="caution">
    <text evidence="4">The sequence shown here is derived from an EMBL/GenBank/DDBJ whole genome shotgun (WGS) entry which is preliminary data.</text>
</comment>
<evidence type="ECO:0000256" key="1">
    <source>
        <dbReference type="ARBA" id="ARBA00008056"/>
    </source>
</evidence>
<name>A0A2C5YZS6_9HYPO</name>
<dbReference type="PROSITE" id="PS51471">
    <property type="entry name" value="FE2OG_OXY"/>
    <property type="match status" value="1"/>
</dbReference>
<dbReference type="InterPro" id="IPR026992">
    <property type="entry name" value="DIOX_N"/>
</dbReference>
<gene>
    <name evidence="4" type="ORF">CDD82_5987</name>
</gene>
<dbReference type="SUPFAM" id="SSF51197">
    <property type="entry name" value="Clavaminate synthase-like"/>
    <property type="match status" value="1"/>
</dbReference>
<dbReference type="AlphaFoldDB" id="A0A2C5YZS6"/>
<keyword evidence="2" id="KW-0560">Oxidoreductase</keyword>